<dbReference type="Pfam" id="PF20236">
    <property type="entry name" value="DUF6593"/>
    <property type="match status" value="1"/>
</dbReference>
<name>A0A067PYS3_9AGAM</name>
<dbReference type="InterPro" id="IPR046528">
    <property type="entry name" value="DUF6593"/>
</dbReference>
<evidence type="ECO:0000313" key="2">
    <source>
        <dbReference type="EMBL" id="KDQ59874.1"/>
    </source>
</evidence>
<dbReference type="InParanoid" id="A0A067PYS3"/>
<feature type="domain" description="DUF6593" evidence="1">
    <location>
        <begin position="8"/>
        <end position="173"/>
    </location>
</feature>
<proteinExistence type="predicted"/>
<feature type="non-terminal residue" evidence="2">
    <location>
        <position position="176"/>
    </location>
</feature>
<evidence type="ECO:0000259" key="1">
    <source>
        <dbReference type="Pfam" id="PF20236"/>
    </source>
</evidence>
<evidence type="ECO:0000313" key="3">
    <source>
        <dbReference type="Proteomes" id="UP000027265"/>
    </source>
</evidence>
<dbReference type="Proteomes" id="UP000027265">
    <property type="component" value="Unassembled WGS sequence"/>
</dbReference>
<protein>
    <recommendedName>
        <fullName evidence="1">DUF6593 domain-containing protein</fullName>
    </recommendedName>
</protein>
<gene>
    <name evidence="2" type="ORF">JAAARDRAFT_93261</name>
</gene>
<sequence length="176" mass="20748">MELILTKNDPTQTILLDSAGMPAYKVDTPWTHSRMTTTITHHHPSPEHHHHKGGEDEDDYLNWEEIARIEWHPLRPSDFVVDGKKTKSKEMLKKERAFLKTRTRVFVGKDRQSYRWVVPCMKMGHLKIARFNHPSWGILSQQRKAYLEIHPPGMHMVDEIVSTFVYVEKRLRDGDR</sequence>
<keyword evidence="3" id="KW-1185">Reference proteome</keyword>
<dbReference type="OrthoDB" id="3360976at2759"/>
<dbReference type="AlphaFoldDB" id="A0A067PYS3"/>
<accession>A0A067PYS3</accession>
<organism evidence="2 3">
    <name type="scientific">Jaapia argillacea MUCL 33604</name>
    <dbReference type="NCBI Taxonomy" id="933084"/>
    <lineage>
        <taxon>Eukaryota</taxon>
        <taxon>Fungi</taxon>
        <taxon>Dikarya</taxon>
        <taxon>Basidiomycota</taxon>
        <taxon>Agaricomycotina</taxon>
        <taxon>Agaricomycetes</taxon>
        <taxon>Agaricomycetidae</taxon>
        <taxon>Jaapiales</taxon>
        <taxon>Jaapiaceae</taxon>
        <taxon>Jaapia</taxon>
    </lineage>
</organism>
<dbReference type="EMBL" id="KL197715">
    <property type="protein sequence ID" value="KDQ59874.1"/>
    <property type="molecule type" value="Genomic_DNA"/>
</dbReference>
<reference evidence="3" key="1">
    <citation type="journal article" date="2014" name="Proc. Natl. Acad. Sci. U.S.A.">
        <title>Extensive sampling of basidiomycete genomes demonstrates inadequacy of the white-rot/brown-rot paradigm for wood decay fungi.</title>
        <authorList>
            <person name="Riley R."/>
            <person name="Salamov A.A."/>
            <person name="Brown D.W."/>
            <person name="Nagy L.G."/>
            <person name="Floudas D."/>
            <person name="Held B.W."/>
            <person name="Levasseur A."/>
            <person name="Lombard V."/>
            <person name="Morin E."/>
            <person name="Otillar R."/>
            <person name="Lindquist E.A."/>
            <person name="Sun H."/>
            <person name="LaButti K.M."/>
            <person name="Schmutz J."/>
            <person name="Jabbour D."/>
            <person name="Luo H."/>
            <person name="Baker S.E."/>
            <person name="Pisabarro A.G."/>
            <person name="Walton J.D."/>
            <person name="Blanchette R.A."/>
            <person name="Henrissat B."/>
            <person name="Martin F."/>
            <person name="Cullen D."/>
            <person name="Hibbett D.S."/>
            <person name="Grigoriev I.V."/>
        </authorList>
    </citation>
    <scope>NUCLEOTIDE SEQUENCE [LARGE SCALE GENOMIC DNA]</scope>
    <source>
        <strain evidence="3">MUCL 33604</strain>
    </source>
</reference>
<dbReference type="HOGENOM" id="CLU_084280_4_1_1"/>